<evidence type="ECO:0000313" key="1">
    <source>
        <dbReference type="EMBL" id="GAV69427.1"/>
    </source>
</evidence>
<dbReference type="InParanoid" id="A0A1Q3BN09"/>
<comment type="caution">
    <text evidence="1">The sequence shown here is derived from an EMBL/GenBank/DDBJ whole genome shotgun (WGS) entry which is preliminary data.</text>
</comment>
<evidence type="ECO:0008006" key="3">
    <source>
        <dbReference type="Google" id="ProtNLM"/>
    </source>
</evidence>
<name>A0A1Q3BN09_CEPFO</name>
<dbReference type="EMBL" id="BDDD01000721">
    <property type="protein sequence ID" value="GAV69427.1"/>
    <property type="molecule type" value="Genomic_DNA"/>
</dbReference>
<keyword evidence="2" id="KW-1185">Reference proteome</keyword>
<evidence type="ECO:0000313" key="2">
    <source>
        <dbReference type="Proteomes" id="UP000187406"/>
    </source>
</evidence>
<dbReference type="Proteomes" id="UP000187406">
    <property type="component" value="Unassembled WGS sequence"/>
</dbReference>
<proteinExistence type="predicted"/>
<protein>
    <recommendedName>
        <fullName evidence="3">Zf-RVT domain-containing protein</fullName>
    </recommendedName>
</protein>
<dbReference type="PANTHER" id="PTHR33116:SF78">
    <property type="entry name" value="OS12G0587133 PROTEIN"/>
    <property type="match status" value="1"/>
</dbReference>
<organism evidence="1 2">
    <name type="scientific">Cephalotus follicularis</name>
    <name type="common">Albany pitcher plant</name>
    <dbReference type="NCBI Taxonomy" id="3775"/>
    <lineage>
        <taxon>Eukaryota</taxon>
        <taxon>Viridiplantae</taxon>
        <taxon>Streptophyta</taxon>
        <taxon>Embryophyta</taxon>
        <taxon>Tracheophyta</taxon>
        <taxon>Spermatophyta</taxon>
        <taxon>Magnoliopsida</taxon>
        <taxon>eudicotyledons</taxon>
        <taxon>Gunneridae</taxon>
        <taxon>Pentapetalae</taxon>
        <taxon>rosids</taxon>
        <taxon>fabids</taxon>
        <taxon>Oxalidales</taxon>
        <taxon>Cephalotaceae</taxon>
        <taxon>Cephalotus</taxon>
    </lineage>
</organism>
<dbReference type="OrthoDB" id="1083511at2759"/>
<accession>A0A1Q3BN09</accession>
<gene>
    <name evidence="1" type="ORF">CFOL_v3_12928</name>
</gene>
<reference evidence="2" key="1">
    <citation type="submission" date="2016-04" db="EMBL/GenBank/DDBJ databases">
        <title>Cephalotus genome sequencing.</title>
        <authorList>
            <person name="Fukushima K."/>
            <person name="Hasebe M."/>
            <person name="Fang X."/>
        </authorList>
    </citation>
    <scope>NUCLEOTIDE SEQUENCE [LARGE SCALE GENOMIC DNA]</scope>
    <source>
        <strain evidence="2">cv. St1</strain>
    </source>
</reference>
<dbReference type="PANTHER" id="PTHR33116">
    <property type="entry name" value="REVERSE TRANSCRIPTASE ZINC-BINDING DOMAIN-CONTAINING PROTEIN-RELATED-RELATED"/>
    <property type="match status" value="1"/>
</dbReference>
<sequence length="174" mass="20134">MRAFLWSGSTDKRRAKVSWARVCSPKNEGGLGLRRAVYCNREAMMRLVWDILMDRPSLWVKWSKVEILKGYSFWRLKLKQSLSLTWKTFLNLRAQVSNKLVYSVGRSSSWSLWYDPWFQNCLLFSKLGGRVIYDSGLPRDATLSVVISDSAWNWPAHVRQLREISSACADIPIG</sequence>
<dbReference type="AlphaFoldDB" id="A0A1Q3BN09"/>